<dbReference type="FunFam" id="1.10.1520.10:FF:000004">
    <property type="entry name" value="Endoribonuclease dicer-like 1"/>
    <property type="match status" value="1"/>
</dbReference>
<evidence type="ECO:0000256" key="8">
    <source>
        <dbReference type="ARBA" id="ARBA00022884"/>
    </source>
</evidence>
<comment type="cofactor">
    <cofactor evidence="2">
        <name>Mg(2+)</name>
        <dbReference type="ChEBI" id="CHEBI:18420"/>
    </cofactor>
</comment>
<feature type="domain" description="DRBM" evidence="10">
    <location>
        <begin position="244"/>
        <end position="310"/>
    </location>
</feature>
<dbReference type="SMART" id="SM00358">
    <property type="entry name" value="DSRM"/>
    <property type="match status" value="2"/>
</dbReference>
<dbReference type="InterPro" id="IPR014720">
    <property type="entry name" value="dsRBD_dom"/>
</dbReference>
<dbReference type="AlphaFoldDB" id="A0AAD8J2L6"/>
<dbReference type="GO" id="GO:0003723">
    <property type="term" value="F:RNA binding"/>
    <property type="evidence" value="ECO:0007669"/>
    <property type="project" value="UniProtKB-UniRule"/>
</dbReference>
<dbReference type="PROSITE" id="PS00517">
    <property type="entry name" value="RNASE_3_1"/>
    <property type="match status" value="1"/>
</dbReference>
<dbReference type="GO" id="GO:0005634">
    <property type="term" value="C:nucleus"/>
    <property type="evidence" value="ECO:0007669"/>
    <property type="project" value="TreeGrafter"/>
</dbReference>
<dbReference type="PANTHER" id="PTHR14950">
    <property type="entry name" value="DICER-RELATED"/>
    <property type="match status" value="1"/>
</dbReference>
<feature type="domain" description="RNase III" evidence="11">
    <location>
        <begin position="74"/>
        <end position="218"/>
    </location>
</feature>
<name>A0AAD8J2L6_9APIA</name>
<evidence type="ECO:0008006" key="14">
    <source>
        <dbReference type="Google" id="ProtNLM"/>
    </source>
</evidence>
<keyword evidence="4" id="KW-0479">Metal-binding</keyword>
<evidence type="ECO:0000313" key="12">
    <source>
        <dbReference type="EMBL" id="KAK1395918.1"/>
    </source>
</evidence>
<keyword evidence="3" id="KW-0540">Nuclease</keyword>
<evidence type="ECO:0000256" key="2">
    <source>
        <dbReference type="ARBA" id="ARBA00001946"/>
    </source>
</evidence>
<evidence type="ECO:0000256" key="4">
    <source>
        <dbReference type="ARBA" id="ARBA00022723"/>
    </source>
</evidence>
<sequence>MDLRCTKSHHWLHKKTIADVMEALVGAFIVDSGFKGATAFLDWMGIQVEFENSKVSHFCSASSIYLPLAAQIDIAALEDSIGYQFNNKGLLVQAFVHPSYSYHSGGCYQRLEFLGDAVLDYLVTSYLYSVYPKLKPGQLTDLRSACVNNISFANIAIHRSFYKFIISESSGLCKSMDKYVKFSRTHQLNGNIVEAPACPKALGDLVESCIGAILLDTGFNLNQVWKIMLSFLDPVINFSGLQLNPIRELQELCQAYNMEFEFASTDKENTYIVEAKVNGKDVSEYSSASNFSKKAAKKESAKQMILVLKELGFKPKSTRSLEEIMKFTYKRKRGASSSKVHPLGVGPHRSGGTEIESVRELPSLPDPLECQTTSGSFKKSAKSLLYEICAANNWDPPAFVCCKDEGENHLRKLTYRVIVKPDWLPKCFIDAMGRPARKKKVAEEHAAEGAIWHLKNHFL</sequence>
<dbReference type="Gene3D" id="3.30.160.20">
    <property type="match status" value="2"/>
</dbReference>
<dbReference type="Pfam" id="PF00035">
    <property type="entry name" value="dsrm"/>
    <property type="match status" value="1"/>
</dbReference>
<dbReference type="Gene3D" id="1.10.1520.10">
    <property type="entry name" value="Ribonuclease III domain"/>
    <property type="match status" value="2"/>
</dbReference>
<keyword evidence="5" id="KW-0255">Endonuclease</keyword>
<comment type="caution">
    <text evidence="12">The sequence shown here is derived from an EMBL/GenBank/DDBJ whole genome shotgun (WGS) entry which is preliminary data.</text>
</comment>
<dbReference type="GO" id="GO:0005737">
    <property type="term" value="C:cytoplasm"/>
    <property type="evidence" value="ECO:0007669"/>
    <property type="project" value="TreeGrafter"/>
</dbReference>
<organism evidence="12 13">
    <name type="scientific">Heracleum sosnowskyi</name>
    <dbReference type="NCBI Taxonomy" id="360622"/>
    <lineage>
        <taxon>Eukaryota</taxon>
        <taxon>Viridiplantae</taxon>
        <taxon>Streptophyta</taxon>
        <taxon>Embryophyta</taxon>
        <taxon>Tracheophyta</taxon>
        <taxon>Spermatophyta</taxon>
        <taxon>Magnoliopsida</taxon>
        <taxon>eudicotyledons</taxon>
        <taxon>Gunneridae</taxon>
        <taxon>Pentapetalae</taxon>
        <taxon>asterids</taxon>
        <taxon>campanulids</taxon>
        <taxon>Apiales</taxon>
        <taxon>Apiaceae</taxon>
        <taxon>Apioideae</taxon>
        <taxon>apioid superclade</taxon>
        <taxon>Tordylieae</taxon>
        <taxon>Tordyliinae</taxon>
        <taxon>Heracleum</taxon>
    </lineage>
</organism>
<evidence type="ECO:0000259" key="11">
    <source>
        <dbReference type="PROSITE" id="PS50142"/>
    </source>
</evidence>
<dbReference type="PANTHER" id="PTHR14950:SF15">
    <property type="entry name" value="DICER-LIKE PROTEIN 4"/>
    <property type="match status" value="1"/>
</dbReference>
<dbReference type="CDD" id="cd00593">
    <property type="entry name" value="RIBOc"/>
    <property type="match status" value="1"/>
</dbReference>
<dbReference type="PROSITE" id="PS50142">
    <property type="entry name" value="RNASE_3_2"/>
    <property type="match status" value="2"/>
</dbReference>
<dbReference type="PROSITE" id="PS50137">
    <property type="entry name" value="DS_RBD"/>
    <property type="match status" value="1"/>
</dbReference>
<keyword evidence="13" id="KW-1185">Reference proteome</keyword>
<evidence type="ECO:0000256" key="1">
    <source>
        <dbReference type="ARBA" id="ARBA00001936"/>
    </source>
</evidence>
<dbReference type="InterPro" id="IPR000999">
    <property type="entry name" value="RNase_III_dom"/>
</dbReference>
<dbReference type="GO" id="GO:0004525">
    <property type="term" value="F:ribonuclease III activity"/>
    <property type="evidence" value="ECO:0007669"/>
    <property type="project" value="InterPro"/>
</dbReference>
<evidence type="ECO:0000256" key="3">
    <source>
        <dbReference type="ARBA" id="ARBA00022722"/>
    </source>
</evidence>
<protein>
    <recommendedName>
        <fullName evidence="14">Dicer-like protein</fullName>
    </recommendedName>
</protein>
<dbReference type="SMART" id="SM00535">
    <property type="entry name" value="RIBOc"/>
    <property type="match status" value="1"/>
</dbReference>
<evidence type="ECO:0000256" key="6">
    <source>
        <dbReference type="ARBA" id="ARBA00022801"/>
    </source>
</evidence>
<evidence type="ECO:0000256" key="5">
    <source>
        <dbReference type="ARBA" id="ARBA00022759"/>
    </source>
</evidence>
<evidence type="ECO:0000256" key="9">
    <source>
        <dbReference type="PROSITE-ProRule" id="PRU00266"/>
    </source>
</evidence>
<dbReference type="GO" id="GO:0030422">
    <property type="term" value="P:siRNA processing"/>
    <property type="evidence" value="ECO:0007669"/>
    <property type="project" value="TreeGrafter"/>
</dbReference>
<feature type="domain" description="RNase III" evidence="11">
    <location>
        <begin position="15"/>
        <end position="33"/>
    </location>
</feature>
<dbReference type="SUPFAM" id="SSF69065">
    <property type="entry name" value="RNase III domain-like"/>
    <property type="match status" value="2"/>
</dbReference>
<dbReference type="Pfam" id="PF00636">
    <property type="entry name" value="Ribonuclease_3"/>
    <property type="match status" value="1"/>
</dbReference>
<reference evidence="12" key="2">
    <citation type="submission" date="2023-05" db="EMBL/GenBank/DDBJ databases">
        <authorList>
            <person name="Schelkunov M.I."/>
        </authorList>
    </citation>
    <scope>NUCLEOTIDE SEQUENCE</scope>
    <source>
        <strain evidence="12">Hsosn_3</strain>
        <tissue evidence="12">Leaf</tissue>
    </source>
</reference>
<dbReference type="Proteomes" id="UP001237642">
    <property type="component" value="Unassembled WGS sequence"/>
</dbReference>
<reference evidence="12" key="1">
    <citation type="submission" date="2023-02" db="EMBL/GenBank/DDBJ databases">
        <title>Genome of toxic invasive species Heracleum sosnowskyi carries increased number of genes despite the absence of recent whole-genome duplications.</title>
        <authorList>
            <person name="Schelkunov M."/>
            <person name="Shtratnikova V."/>
            <person name="Makarenko M."/>
            <person name="Klepikova A."/>
            <person name="Omelchenko D."/>
            <person name="Novikova G."/>
            <person name="Obukhova E."/>
            <person name="Bogdanov V."/>
            <person name="Penin A."/>
            <person name="Logacheva M."/>
        </authorList>
    </citation>
    <scope>NUCLEOTIDE SEQUENCE</scope>
    <source>
        <strain evidence="12">Hsosn_3</strain>
        <tissue evidence="12">Leaf</tissue>
    </source>
</reference>
<dbReference type="GO" id="GO:0046872">
    <property type="term" value="F:metal ion binding"/>
    <property type="evidence" value="ECO:0007669"/>
    <property type="project" value="UniProtKB-KW"/>
</dbReference>
<dbReference type="SUPFAM" id="SSF54768">
    <property type="entry name" value="dsRNA-binding domain-like"/>
    <property type="match status" value="2"/>
</dbReference>
<evidence type="ECO:0000313" key="13">
    <source>
        <dbReference type="Proteomes" id="UP001237642"/>
    </source>
</evidence>
<keyword evidence="7" id="KW-0460">Magnesium</keyword>
<comment type="cofactor">
    <cofactor evidence="1">
        <name>Mn(2+)</name>
        <dbReference type="ChEBI" id="CHEBI:29035"/>
    </cofactor>
</comment>
<keyword evidence="6" id="KW-0378">Hydrolase</keyword>
<evidence type="ECO:0000256" key="7">
    <source>
        <dbReference type="ARBA" id="ARBA00022842"/>
    </source>
</evidence>
<proteinExistence type="predicted"/>
<evidence type="ECO:0000259" key="10">
    <source>
        <dbReference type="PROSITE" id="PS50137"/>
    </source>
</evidence>
<dbReference type="EMBL" id="JAUIZM010000002">
    <property type="protein sequence ID" value="KAK1395918.1"/>
    <property type="molecule type" value="Genomic_DNA"/>
</dbReference>
<keyword evidence="8 9" id="KW-0694">RNA-binding</keyword>
<gene>
    <name evidence="12" type="ORF">POM88_005781</name>
</gene>
<dbReference type="Pfam" id="PF14709">
    <property type="entry name" value="DND1_DSRM"/>
    <property type="match status" value="1"/>
</dbReference>
<dbReference type="InterPro" id="IPR036389">
    <property type="entry name" value="RNase_III_sf"/>
</dbReference>
<accession>A0AAD8J2L6</accession>